<dbReference type="InParanoid" id="T1HJM7"/>
<protein>
    <submittedName>
        <fullName evidence="2">Uncharacterized protein</fullName>
    </submittedName>
</protein>
<evidence type="ECO:0000313" key="3">
    <source>
        <dbReference type="Proteomes" id="UP000015103"/>
    </source>
</evidence>
<accession>T1HJM7</accession>
<dbReference type="EnsemblMetazoa" id="RPRC004249-RA">
    <property type="protein sequence ID" value="RPRC004249-PA"/>
    <property type="gene ID" value="RPRC004249"/>
</dbReference>
<feature type="compositionally biased region" description="Basic and acidic residues" evidence="1">
    <location>
        <begin position="16"/>
        <end position="25"/>
    </location>
</feature>
<proteinExistence type="predicted"/>
<evidence type="ECO:0000256" key="1">
    <source>
        <dbReference type="SAM" id="MobiDB-lite"/>
    </source>
</evidence>
<dbReference type="EMBL" id="ACPB03038956">
    <property type="status" value="NOT_ANNOTATED_CDS"/>
    <property type="molecule type" value="Genomic_DNA"/>
</dbReference>
<reference evidence="2" key="1">
    <citation type="submission" date="2015-05" db="UniProtKB">
        <authorList>
            <consortium name="EnsemblMetazoa"/>
        </authorList>
    </citation>
    <scope>IDENTIFICATION</scope>
</reference>
<dbReference type="HOGENOM" id="CLU_2678140_0_0_1"/>
<dbReference type="AlphaFoldDB" id="T1HJM7"/>
<dbReference type="Proteomes" id="UP000015103">
    <property type="component" value="Unassembled WGS sequence"/>
</dbReference>
<dbReference type="VEuPathDB" id="VectorBase:RPRC004249"/>
<feature type="region of interest" description="Disordered" evidence="1">
    <location>
        <begin position="1"/>
        <end position="25"/>
    </location>
</feature>
<organism evidence="2 3">
    <name type="scientific">Rhodnius prolixus</name>
    <name type="common">Triatomid bug</name>
    <dbReference type="NCBI Taxonomy" id="13249"/>
    <lineage>
        <taxon>Eukaryota</taxon>
        <taxon>Metazoa</taxon>
        <taxon>Ecdysozoa</taxon>
        <taxon>Arthropoda</taxon>
        <taxon>Hexapoda</taxon>
        <taxon>Insecta</taxon>
        <taxon>Pterygota</taxon>
        <taxon>Neoptera</taxon>
        <taxon>Paraneoptera</taxon>
        <taxon>Hemiptera</taxon>
        <taxon>Heteroptera</taxon>
        <taxon>Panheteroptera</taxon>
        <taxon>Cimicomorpha</taxon>
        <taxon>Reduviidae</taxon>
        <taxon>Triatominae</taxon>
        <taxon>Rhodnius</taxon>
    </lineage>
</organism>
<evidence type="ECO:0000313" key="2">
    <source>
        <dbReference type="EnsemblMetazoa" id="RPRC004249-PA"/>
    </source>
</evidence>
<sequence length="75" mass="8880">MNRAEVDRRRKHSKVKGKEKYKDRQGNMLEDVRTQLQELEEIEEQIPANSQGETYLRYPFHGPASLKILSPERLL</sequence>
<keyword evidence="3" id="KW-1185">Reference proteome</keyword>
<name>T1HJM7_RHOPR</name>